<evidence type="ECO:0000313" key="1">
    <source>
        <dbReference type="EMBL" id="AOM39513.1"/>
    </source>
</evidence>
<dbReference type="AlphaFoldDB" id="A0A2G0Q672"/>
<dbReference type="EMBL" id="NJAI01000004">
    <property type="protein sequence ID" value="PHM54717.1"/>
    <property type="molecule type" value="Genomic_DNA"/>
</dbReference>
<dbReference type="Proteomes" id="UP000094600">
    <property type="component" value="Chromosome"/>
</dbReference>
<gene>
    <name evidence="1" type="ORF">A9255_02200</name>
    <name evidence="2" type="ORF">Xhom_02668</name>
</gene>
<evidence type="ECO:0000313" key="2">
    <source>
        <dbReference type="EMBL" id="PHM54717.1"/>
    </source>
</evidence>
<evidence type="ECO:0000313" key="4">
    <source>
        <dbReference type="Proteomes" id="UP000225433"/>
    </source>
</evidence>
<dbReference type="STRING" id="351679.A9255_02200"/>
<name>A0A2G0Q672_XENHO</name>
<keyword evidence="3" id="KW-1185">Reference proteome</keyword>
<proteinExistence type="predicted"/>
<evidence type="ECO:0000313" key="3">
    <source>
        <dbReference type="Proteomes" id="UP000094600"/>
    </source>
</evidence>
<dbReference type="Proteomes" id="UP000225433">
    <property type="component" value="Unassembled WGS sequence"/>
</dbReference>
<dbReference type="EMBL" id="CP016176">
    <property type="protein sequence ID" value="AOM39513.1"/>
    <property type="molecule type" value="Genomic_DNA"/>
</dbReference>
<reference evidence="1 3" key="1">
    <citation type="submission" date="2016-06" db="EMBL/GenBank/DDBJ databases">
        <title>Bacterial characters and pathogenicity of Xenorhabdus hominickii from an entomopathogenic nematode, Steinernema monticolum.</title>
        <authorList>
            <person name="Park Y."/>
            <person name="Kim Y."/>
        </authorList>
    </citation>
    <scope>NUCLEOTIDE SEQUENCE [LARGE SCALE GENOMIC DNA]</scope>
    <source>
        <strain evidence="1 3">ANU1</strain>
    </source>
</reference>
<sequence length="69" mass="7662">MNEEIKDVITPNPKYRSLIDARNSSDYTGGASDYGVFLPDEMHYNGDTQTWFAQQESGLILSGYKGVAV</sequence>
<reference evidence="2 4" key="2">
    <citation type="journal article" date="2017" name="Nat. Microbiol.">
        <title>Natural product diversity associated with the nematode symbionts Photorhabdus and Xenorhabdus.</title>
        <authorList>
            <person name="Tobias N.J."/>
            <person name="Wolff H."/>
            <person name="Djahanschiri B."/>
            <person name="Grundmann F."/>
            <person name="Kronenwerth M."/>
            <person name="Shi Y.M."/>
            <person name="Simonyi S."/>
            <person name="Grun P."/>
            <person name="Shapiro-Ilan D."/>
            <person name="Pidot S.J."/>
            <person name="Stinear T.P."/>
            <person name="Ebersberger I."/>
            <person name="Bode H.B."/>
        </authorList>
    </citation>
    <scope>NUCLEOTIDE SEQUENCE [LARGE SCALE GENOMIC DNA]</scope>
    <source>
        <strain evidence="2 4">DSM 17903</strain>
    </source>
</reference>
<organism evidence="2 4">
    <name type="scientific">Xenorhabdus hominickii</name>
    <dbReference type="NCBI Taxonomy" id="351679"/>
    <lineage>
        <taxon>Bacteria</taxon>
        <taxon>Pseudomonadati</taxon>
        <taxon>Pseudomonadota</taxon>
        <taxon>Gammaproteobacteria</taxon>
        <taxon>Enterobacterales</taxon>
        <taxon>Morganellaceae</taxon>
        <taxon>Xenorhabdus</taxon>
    </lineage>
</organism>
<protein>
    <submittedName>
        <fullName evidence="2">Uncharacterized protein</fullName>
    </submittedName>
</protein>
<accession>A0A2G0Q672</accession>
<dbReference type="KEGG" id="xho:A9255_02200"/>
<dbReference type="RefSeq" id="WP_069315274.1">
    <property type="nucleotide sequence ID" value="NZ_CAWNQJ010000068.1"/>
</dbReference>